<feature type="region of interest" description="Disordered" evidence="2">
    <location>
        <begin position="162"/>
        <end position="192"/>
    </location>
</feature>
<reference evidence="4 5" key="1">
    <citation type="submission" date="2019-06" db="EMBL/GenBank/DDBJ databases">
        <title>Whole genome sequence for Cellvibrionaceae sp. R142.</title>
        <authorList>
            <person name="Wang G."/>
        </authorList>
    </citation>
    <scope>NUCLEOTIDE SEQUENCE [LARGE SCALE GENOMIC DNA]</scope>
    <source>
        <strain evidence="4 5">R142</strain>
    </source>
</reference>
<accession>A0A545SNE7</accession>
<evidence type="ECO:0000256" key="1">
    <source>
        <dbReference type="SAM" id="Coils"/>
    </source>
</evidence>
<evidence type="ECO:0000313" key="5">
    <source>
        <dbReference type="Proteomes" id="UP000319732"/>
    </source>
</evidence>
<proteinExistence type="predicted"/>
<dbReference type="EMBL" id="VHSG01000041">
    <property type="protein sequence ID" value="TQV66495.1"/>
    <property type="molecule type" value="Genomic_DNA"/>
</dbReference>
<gene>
    <name evidence="4" type="ORF">FKG94_27060</name>
</gene>
<name>A0A545SNE7_9GAMM</name>
<dbReference type="OrthoDB" id="9255915at2"/>
<feature type="coiled-coil region" evidence="1">
    <location>
        <begin position="60"/>
        <end position="94"/>
    </location>
</feature>
<evidence type="ECO:0000313" key="4">
    <source>
        <dbReference type="EMBL" id="TQV66495.1"/>
    </source>
</evidence>
<dbReference type="RefSeq" id="WP_142930081.1">
    <property type="nucleotide sequence ID" value="NZ_ML660116.1"/>
</dbReference>
<keyword evidence="3" id="KW-0472">Membrane</keyword>
<comment type="caution">
    <text evidence="4">The sequence shown here is derived from an EMBL/GenBank/DDBJ whole genome shotgun (WGS) entry which is preliminary data.</text>
</comment>
<evidence type="ECO:0000256" key="3">
    <source>
        <dbReference type="SAM" id="Phobius"/>
    </source>
</evidence>
<dbReference type="Proteomes" id="UP000319732">
    <property type="component" value="Unassembled WGS sequence"/>
</dbReference>
<keyword evidence="1" id="KW-0175">Coiled coil</keyword>
<dbReference type="AlphaFoldDB" id="A0A545SNE7"/>
<sequence length="315" mass="34607">MSVFGHYFPNRHNDSAELETLQTDVMRFLAIIALCLAAIFSLVQTVSIAPVKDKLPLVNRDTLSQQIDQLIQRKLALAEELAAMQEQLRKTRESTAEAAKTLQTAGASVNDLRRQLHAVQSELGRSGRRLETMKNATTQQKQTLSALRQQVVTETFRLDQITAKLPRSRPASPPQPPAAATDNARKSTTNTSRGLTLGFASVDALRQLIRRGDVVFYARAGNAFWRLNRVVPAAYRKSPPPRAYYEMVGVTIPPEFVTAFHKVVASGASGNRWGVTLAPAIKRQLDSILAQATDGEIVIRADGQVQAPHSSGVQF</sequence>
<keyword evidence="3" id="KW-0812">Transmembrane</keyword>
<keyword evidence="3" id="KW-1133">Transmembrane helix</keyword>
<evidence type="ECO:0000256" key="2">
    <source>
        <dbReference type="SAM" id="MobiDB-lite"/>
    </source>
</evidence>
<keyword evidence="5" id="KW-1185">Reference proteome</keyword>
<protein>
    <submittedName>
        <fullName evidence="4">Uncharacterized protein</fullName>
    </submittedName>
</protein>
<feature type="transmembrane region" description="Helical" evidence="3">
    <location>
        <begin position="28"/>
        <end position="51"/>
    </location>
</feature>
<organism evidence="4 5">
    <name type="scientific">Exilibacterium tricleocarpae</name>
    <dbReference type="NCBI Taxonomy" id="2591008"/>
    <lineage>
        <taxon>Bacteria</taxon>
        <taxon>Pseudomonadati</taxon>
        <taxon>Pseudomonadota</taxon>
        <taxon>Gammaproteobacteria</taxon>
        <taxon>Cellvibrionales</taxon>
        <taxon>Cellvibrionaceae</taxon>
        <taxon>Exilibacterium</taxon>
    </lineage>
</organism>